<comment type="caution">
    <text evidence="2">Lacks conserved residue(s) required for the propagation of feature annotation.</text>
</comment>
<dbReference type="GO" id="GO:0003677">
    <property type="term" value="F:DNA binding"/>
    <property type="evidence" value="ECO:0007669"/>
    <property type="project" value="UniProtKB-KW"/>
</dbReference>
<feature type="region of interest" description="Disordered" evidence="4">
    <location>
        <begin position="216"/>
        <end position="242"/>
    </location>
</feature>
<comment type="subunit">
    <text evidence="2">Homotetramer.</text>
</comment>
<dbReference type="InterPro" id="IPR011344">
    <property type="entry name" value="ssDNA-bd"/>
</dbReference>
<evidence type="ECO:0000256" key="1">
    <source>
        <dbReference type="ARBA" id="ARBA00023125"/>
    </source>
</evidence>
<dbReference type="InterPro" id="IPR000424">
    <property type="entry name" value="Primosome_PriB/ssb"/>
</dbReference>
<dbReference type="SUPFAM" id="SSF50249">
    <property type="entry name" value="Nucleic acid-binding proteins"/>
    <property type="match status" value="1"/>
</dbReference>
<sequence>MTDTQQGERFTLSPRRITDAEWFGLDANPEGTINVPLVDHYEPLPYPEWCGSEDHHDIRNTSRKAPTIMAGETTITVIGNLTSDPELRFTPVSRGFGNTEGTPVANFTIASTPRTFDAQSKEWKDGETLFLRSTVWREAAENVVASLTKGSRVVASGRLKPRTYETKAGEKRTVIEFEVDEIGLSLRYTAAAPTGSQVVKALNKSAAGVDASGYADDDPWFGKNANDAESAGVPDTASYPAR</sequence>
<gene>
    <name evidence="5" type="ORF">NFC73_19615</name>
</gene>
<dbReference type="NCBIfam" id="TIGR00621">
    <property type="entry name" value="ssb"/>
    <property type="match status" value="1"/>
</dbReference>
<evidence type="ECO:0000313" key="5">
    <source>
        <dbReference type="EMBL" id="MCP9001918.1"/>
    </source>
</evidence>
<protein>
    <recommendedName>
        <fullName evidence="2 3">Single-stranded DNA-binding protein</fullName>
        <shortName evidence="2">SSB</shortName>
    </recommendedName>
</protein>
<organism evidence="5 6">
    <name type="scientific">Pseudarthrobacter humi</name>
    <dbReference type="NCBI Taxonomy" id="2952523"/>
    <lineage>
        <taxon>Bacteria</taxon>
        <taxon>Bacillati</taxon>
        <taxon>Actinomycetota</taxon>
        <taxon>Actinomycetes</taxon>
        <taxon>Micrococcales</taxon>
        <taxon>Micrococcaceae</taxon>
        <taxon>Pseudarthrobacter</taxon>
    </lineage>
</organism>
<dbReference type="HAMAP" id="MF_00984">
    <property type="entry name" value="SSB"/>
    <property type="match status" value="1"/>
</dbReference>
<dbReference type="PROSITE" id="PS50935">
    <property type="entry name" value="SSB"/>
    <property type="match status" value="1"/>
</dbReference>
<evidence type="ECO:0000256" key="4">
    <source>
        <dbReference type="SAM" id="MobiDB-lite"/>
    </source>
</evidence>
<dbReference type="EMBL" id="JANCLV010000022">
    <property type="protein sequence ID" value="MCP9001918.1"/>
    <property type="molecule type" value="Genomic_DNA"/>
</dbReference>
<dbReference type="RefSeq" id="WP_254752999.1">
    <property type="nucleotide sequence ID" value="NZ_JANCLV010000022.1"/>
</dbReference>
<evidence type="ECO:0000256" key="2">
    <source>
        <dbReference type="HAMAP-Rule" id="MF_00984"/>
    </source>
</evidence>
<comment type="caution">
    <text evidence="5">The sequence shown here is derived from an EMBL/GenBank/DDBJ whole genome shotgun (WGS) entry which is preliminary data.</text>
</comment>
<dbReference type="Proteomes" id="UP001524318">
    <property type="component" value="Unassembled WGS sequence"/>
</dbReference>
<dbReference type="Pfam" id="PF00436">
    <property type="entry name" value="SSB"/>
    <property type="match status" value="1"/>
</dbReference>
<evidence type="ECO:0000313" key="6">
    <source>
        <dbReference type="Proteomes" id="UP001524318"/>
    </source>
</evidence>
<reference evidence="5 6" key="1">
    <citation type="submission" date="2022-06" db="EMBL/GenBank/DDBJ databases">
        <title>Pseudarthrobacter sp. strain RMG13 Genome sequencing and assembly.</title>
        <authorList>
            <person name="Kim I."/>
        </authorList>
    </citation>
    <scope>NUCLEOTIDE SEQUENCE [LARGE SCALE GENOMIC DNA]</scope>
    <source>
        <strain evidence="5 6">RMG13</strain>
    </source>
</reference>
<dbReference type="CDD" id="cd04496">
    <property type="entry name" value="SSB_OBF"/>
    <property type="match status" value="1"/>
</dbReference>
<keyword evidence="6" id="KW-1185">Reference proteome</keyword>
<accession>A0ABT1LWB3</accession>
<keyword evidence="1 2" id="KW-0238">DNA-binding</keyword>
<dbReference type="Gene3D" id="2.40.50.140">
    <property type="entry name" value="Nucleic acid-binding proteins"/>
    <property type="match status" value="1"/>
</dbReference>
<name>A0ABT1LWB3_9MICC</name>
<dbReference type="InterPro" id="IPR012340">
    <property type="entry name" value="NA-bd_OB-fold"/>
</dbReference>
<evidence type="ECO:0000256" key="3">
    <source>
        <dbReference type="RuleBase" id="RU000524"/>
    </source>
</evidence>
<proteinExistence type="inferred from homology"/>